<organism evidence="2">
    <name type="scientific">uncultured Aureispira sp</name>
    <dbReference type="NCBI Taxonomy" id="1331704"/>
    <lineage>
        <taxon>Bacteria</taxon>
        <taxon>Pseudomonadati</taxon>
        <taxon>Bacteroidota</taxon>
        <taxon>Saprospiria</taxon>
        <taxon>Saprospirales</taxon>
        <taxon>Saprospiraceae</taxon>
        <taxon>Aureispira</taxon>
        <taxon>environmental samples</taxon>
    </lineage>
</organism>
<reference evidence="2" key="1">
    <citation type="submission" date="2020-01" db="EMBL/GenBank/DDBJ databases">
        <authorList>
            <person name="Meier V. D."/>
            <person name="Meier V D."/>
        </authorList>
    </citation>
    <scope>NUCLEOTIDE SEQUENCE</scope>
    <source>
        <strain evidence="2">HLG_WM_MAG_10</strain>
    </source>
</reference>
<dbReference type="InterPro" id="IPR004919">
    <property type="entry name" value="GmrSD_N"/>
</dbReference>
<dbReference type="EMBL" id="CACVAQ010000553">
    <property type="protein sequence ID" value="CAA6830420.1"/>
    <property type="molecule type" value="Genomic_DNA"/>
</dbReference>
<name>A0A6S6UM72_9BACT</name>
<dbReference type="AlphaFoldDB" id="A0A6S6UM72"/>
<dbReference type="PANTHER" id="PTHR39639">
    <property type="entry name" value="CHROMOSOME 16, WHOLE GENOME SHOTGUN SEQUENCE"/>
    <property type="match status" value="1"/>
</dbReference>
<protein>
    <recommendedName>
        <fullName evidence="1">GmrSD restriction endonucleases N-terminal domain-containing protein</fullName>
    </recommendedName>
</protein>
<dbReference type="PANTHER" id="PTHR39639:SF1">
    <property type="entry name" value="DUF262 DOMAIN-CONTAINING PROTEIN"/>
    <property type="match status" value="1"/>
</dbReference>
<sequence length="344" mass="39966">MNNEEINNHSNSLNPLSTPLFIRETTTSVFEFINKLENKRIEMGASFSRGDIWSLKQKSRFIESILLNFPIPAFYVNEQINGEWVIIDGVQRTKTLVDFWNNKFALSSLELLPTLNAKKFEALESKLRTRIEDKKLNIQLLTASTPISIVYQIFGRINTGGTQLNRQEVRCGIINGQALFLLEELAHSEMFKKSTGNAISSKRMKDMEFVLRVLAFQILDYKKGTTHDFLDNAMRAINKKSTIELEELKHQFYRVMNLTFEFFGETNFRNINKSKGSGIVTSLFDSICFYFSNHSDQFLEKNKAEIIQNYPQLIQKLEKLNSTSKNINKQFFWTEKILSDFEQK</sequence>
<evidence type="ECO:0000259" key="1">
    <source>
        <dbReference type="Pfam" id="PF03235"/>
    </source>
</evidence>
<dbReference type="Pfam" id="PF03235">
    <property type="entry name" value="GmrSD_N"/>
    <property type="match status" value="1"/>
</dbReference>
<gene>
    <name evidence="2" type="ORF">HELGO_WM27343</name>
</gene>
<accession>A0A6S6UM72</accession>
<evidence type="ECO:0000313" key="2">
    <source>
        <dbReference type="EMBL" id="CAA6830420.1"/>
    </source>
</evidence>
<proteinExistence type="predicted"/>
<feature type="domain" description="GmrSD restriction endonucleases N-terminal" evidence="1">
    <location>
        <begin position="46"/>
        <end position="170"/>
    </location>
</feature>